<dbReference type="PANTHER" id="PTHR43022">
    <property type="entry name" value="PROTEIN SMF"/>
    <property type="match status" value="1"/>
</dbReference>
<dbReference type="InterPro" id="IPR003488">
    <property type="entry name" value="DprA"/>
</dbReference>
<keyword evidence="4" id="KW-1185">Reference proteome</keyword>
<evidence type="ECO:0000256" key="1">
    <source>
        <dbReference type="ARBA" id="ARBA00006525"/>
    </source>
</evidence>
<dbReference type="Gene3D" id="3.40.50.450">
    <property type="match status" value="1"/>
</dbReference>
<name>H1YZI6_9EURY</name>
<dbReference type="InParanoid" id="H1YZI6"/>
<dbReference type="Proteomes" id="UP000005741">
    <property type="component" value="Chromosome"/>
</dbReference>
<dbReference type="RefSeq" id="WP_004078306.1">
    <property type="nucleotide sequence ID" value="NZ_CM001436.1"/>
</dbReference>
<dbReference type="HOGENOM" id="CLU_029601_3_3_2"/>
<feature type="domain" description="Smf/DprA SLOG" evidence="2">
    <location>
        <begin position="100"/>
        <end position="309"/>
    </location>
</feature>
<organism evidence="3 4">
    <name type="scientific">Methanoplanus limicola DSM 2279</name>
    <dbReference type="NCBI Taxonomy" id="937775"/>
    <lineage>
        <taxon>Archaea</taxon>
        <taxon>Methanobacteriati</taxon>
        <taxon>Methanobacteriota</taxon>
        <taxon>Stenosarchaea group</taxon>
        <taxon>Methanomicrobia</taxon>
        <taxon>Methanomicrobiales</taxon>
        <taxon>Methanomicrobiaceae</taxon>
        <taxon>Methanoplanus</taxon>
    </lineage>
</organism>
<dbReference type="Pfam" id="PF02481">
    <property type="entry name" value="DNA_processg_A"/>
    <property type="match status" value="1"/>
</dbReference>
<dbReference type="EMBL" id="CM001436">
    <property type="protein sequence ID" value="EHQ36095.1"/>
    <property type="molecule type" value="Genomic_DNA"/>
</dbReference>
<proteinExistence type="inferred from homology"/>
<evidence type="ECO:0000259" key="2">
    <source>
        <dbReference type="Pfam" id="PF02481"/>
    </source>
</evidence>
<comment type="similarity">
    <text evidence="1">Belongs to the DprA/Smf family.</text>
</comment>
<gene>
    <name evidence="3" type="ORF">Metlim_2009</name>
</gene>
<dbReference type="NCBIfam" id="TIGR00732">
    <property type="entry name" value="dprA"/>
    <property type="match status" value="1"/>
</dbReference>
<dbReference type="SUPFAM" id="SSF102405">
    <property type="entry name" value="MCP/YpsA-like"/>
    <property type="match status" value="1"/>
</dbReference>
<dbReference type="AlphaFoldDB" id="H1YZI6"/>
<dbReference type="STRING" id="937775.Metlim_2009"/>
<protein>
    <submittedName>
        <fullName evidence="3">DNA protecting protein DprA</fullName>
    </submittedName>
</protein>
<dbReference type="OrthoDB" id="104896at2157"/>
<dbReference type="PANTHER" id="PTHR43022:SF1">
    <property type="entry name" value="PROTEIN SMF"/>
    <property type="match status" value="1"/>
</dbReference>
<evidence type="ECO:0000313" key="3">
    <source>
        <dbReference type="EMBL" id="EHQ36095.1"/>
    </source>
</evidence>
<sequence>MKNNYYQTAFLSFLNDIQSVKKKEYLEYLKDENNFQNFIISIENRNELTESSYPKGIENLFRTVIKKYNASLTEGIPDKNSITDNYISAIEDYQNNQIQVIKYTDDNYPQKLLRIKNPPYHLYCKGDISLLNKKLISIIGTRNISEKGRKKTIEIVDYLVKSGYSIVSGLANGTDSAAHNATLLAGGKTIAVLPGSVTKIVPPGNRGLAEKITQSGLILSEITEKVTVHKGRFIERNRITSGLSGGVVVIESGEKGGSVRQTEIAIEQGIPVFAVKPDEDNKDAYPGYKKLLSLGAVSVESADQIIEELKKSEHSEINKENQIHSTSAVADINNKYAEIFNNSLNKAEKSEKISLNKKTKQMIISDSF</sequence>
<dbReference type="InterPro" id="IPR057666">
    <property type="entry name" value="DrpA_SLOG"/>
</dbReference>
<accession>H1YZI6</accession>
<dbReference type="PATRIC" id="fig|937775.9.peg.2251"/>
<reference evidence="3 4" key="1">
    <citation type="submission" date="2011-10" db="EMBL/GenBank/DDBJ databases">
        <title>The Improved High-Quality Draft genome of Methanoplanus limicola DSM 2279.</title>
        <authorList>
            <consortium name="US DOE Joint Genome Institute (JGI-PGF)"/>
            <person name="Lucas S."/>
            <person name="Copeland A."/>
            <person name="Lapidus A."/>
            <person name="Glavina del Rio T."/>
            <person name="Dalin E."/>
            <person name="Tice H."/>
            <person name="Bruce D."/>
            <person name="Goodwin L."/>
            <person name="Pitluck S."/>
            <person name="Peters L."/>
            <person name="Mikhailova N."/>
            <person name="Lu M."/>
            <person name="Kyrpides N."/>
            <person name="Mavromatis K."/>
            <person name="Ivanova N."/>
            <person name="Markowitz V."/>
            <person name="Cheng J.-F."/>
            <person name="Hugenholtz P."/>
            <person name="Woyke T."/>
            <person name="Wu D."/>
            <person name="Wirth R."/>
            <person name="Brambilla E.-M."/>
            <person name="Klenk H.-P."/>
            <person name="Eisen J.A."/>
        </authorList>
    </citation>
    <scope>NUCLEOTIDE SEQUENCE [LARGE SCALE GENOMIC DNA]</scope>
    <source>
        <strain evidence="3 4">DSM 2279</strain>
    </source>
</reference>
<dbReference type="GO" id="GO:0009294">
    <property type="term" value="P:DNA-mediated transformation"/>
    <property type="evidence" value="ECO:0007669"/>
    <property type="project" value="InterPro"/>
</dbReference>
<evidence type="ECO:0000313" key="4">
    <source>
        <dbReference type="Proteomes" id="UP000005741"/>
    </source>
</evidence>